<keyword evidence="3" id="KW-1185">Reference proteome</keyword>
<sequence length="338" mass="38060">MSQSDRRLLSLMWLFEAEKRTPIPSFLARWSPSPDTTVTNVLEAVQNLDPIQMLRTCLSFPSWRRFGEETGEKAGPMDGSIYDPLIAIVLSAQMFVECPPTAALGRVKVFRTNVVSLLIRCLSSKDSGSVHKSDMQERLQVVYVLRLLKNVIPPSANAQDPPRRLLTYASLTLHALRGIFYPFNFIYPHTARFLLQRPELGVSDVPMLFGMLYSSSDKWKKERGWIIKMLGDGMASTDDWKVSRRRHTWDLAASVGDVMLRCVVGSYRNVDHGTRILANLTCNSQACTSLVLKSSPLSWIEMQPGDMIDTESIAWLKISENVVFLADSSKLERATGDE</sequence>
<dbReference type="PANTHER" id="PTHR13500">
    <property type="entry name" value="NUCLEOLAR PRERIBOSOMAL-ASSOCIATED PROTEIN 1"/>
    <property type="match status" value="1"/>
</dbReference>
<feature type="non-terminal residue" evidence="2">
    <location>
        <position position="1"/>
    </location>
</feature>
<reference evidence="3" key="2">
    <citation type="submission" date="2015-01" db="EMBL/GenBank/DDBJ databases">
        <title>Evolutionary Origins and Diversification of the Mycorrhizal Mutualists.</title>
        <authorList>
            <consortium name="DOE Joint Genome Institute"/>
            <consortium name="Mycorrhizal Genomics Consortium"/>
            <person name="Kohler A."/>
            <person name="Kuo A."/>
            <person name="Nagy L.G."/>
            <person name="Floudas D."/>
            <person name="Copeland A."/>
            <person name="Barry K.W."/>
            <person name="Cichocki N."/>
            <person name="Veneault-Fourrey C."/>
            <person name="LaButti K."/>
            <person name="Lindquist E.A."/>
            <person name="Lipzen A."/>
            <person name="Lundell T."/>
            <person name="Morin E."/>
            <person name="Murat C."/>
            <person name="Riley R."/>
            <person name="Ohm R."/>
            <person name="Sun H."/>
            <person name="Tunlid A."/>
            <person name="Henrissat B."/>
            <person name="Grigoriev I.V."/>
            <person name="Hibbett D.S."/>
            <person name="Martin F."/>
        </authorList>
    </citation>
    <scope>NUCLEOTIDE SEQUENCE [LARGE SCALE GENOMIC DNA]</scope>
    <source>
        <strain evidence="3">Ve08.2h10</strain>
    </source>
</reference>
<dbReference type="InterPro" id="IPR032436">
    <property type="entry name" value="URB1_C"/>
</dbReference>
<dbReference type="PANTHER" id="PTHR13500:SF0">
    <property type="entry name" value="NUCLEOLAR PRE-RIBOSOMAL-ASSOCIATED PROTEIN 1"/>
    <property type="match status" value="1"/>
</dbReference>
<evidence type="ECO:0000259" key="1">
    <source>
        <dbReference type="Pfam" id="PF16201"/>
    </source>
</evidence>
<dbReference type="GO" id="GO:0000463">
    <property type="term" value="P:maturation of LSU-rRNA from tricistronic rRNA transcript (SSU-rRNA, 5.8S rRNA, LSU-rRNA)"/>
    <property type="evidence" value="ECO:0007669"/>
    <property type="project" value="TreeGrafter"/>
</dbReference>
<evidence type="ECO:0000313" key="3">
    <source>
        <dbReference type="Proteomes" id="UP000054538"/>
    </source>
</evidence>
<organism evidence="2 3">
    <name type="scientific">Paxillus rubicundulus Ve08.2h10</name>
    <dbReference type="NCBI Taxonomy" id="930991"/>
    <lineage>
        <taxon>Eukaryota</taxon>
        <taxon>Fungi</taxon>
        <taxon>Dikarya</taxon>
        <taxon>Basidiomycota</taxon>
        <taxon>Agaricomycotina</taxon>
        <taxon>Agaricomycetes</taxon>
        <taxon>Agaricomycetidae</taxon>
        <taxon>Boletales</taxon>
        <taxon>Paxilineae</taxon>
        <taxon>Paxillaceae</taxon>
        <taxon>Paxillus</taxon>
    </lineage>
</organism>
<dbReference type="OrthoDB" id="2687486at2759"/>
<dbReference type="InParanoid" id="A0A0D0CXP1"/>
<dbReference type="GO" id="GO:0000466">
    <property type="term" value="P:maturation of 5.8S rRNA from tricistronic rRNA transcript (SSU-rRNA, 5.8S rRNA, LSU-rRNA)"/>
    <property type="evidence" value="ECO:0007669"/>
    <property type="project" value="TreeGrafter"/>
</dbReference>
<feature type="domain" description="URB1 C-terminal" evidence="1">
    <location>
        <begin position="129"/>
        <end position="299"/>
    </location>
</feature>
<protein>
    <recommendedName>
        <fullName evidence="1">URB1 C-terminal domain-containing protein</fullName>
    </recommendedName>
</protein>
<dbReference type="Pfam" id="PF16201">
    <property type="entry name" value="NopRA1"/>
    <property type="match status" value="1"/>
</dbReference>
<dbReference type="GO" id="GO:0005730">
    <property type="term" value="C:nucleolus"/>
    <property type="evidence" value="ECO:0007669"/>
    <property type="project" value="TreeGrafter"/>
</dbReference>
<proteinExistence type="predicted"/>
<dbReference type="EMBL" id="KN831137">
    <property type="protein sequence ID" value="KIK72179.1"/>
    <property type="molecule type" value="Genomic_DNA"/>
</dbReference>
<dbReference type="InterPro" id="IPR039844">
    <property type="entry name" value="URB1"/>
</dbReference>
<accession>A0A0D0CXP1</accession>
<dbReference type="HOGENOM" id="CLU_070978_0_0_1"/>
<evidence type="ECO:0000313" key="2">
    <source>
        <dbReference type="EMBL" id="KIK72179.1"/>
    </source>
</evidence>
<gene>
    <name evidence="2" type="ORF">PAXRUDRAFT_29327</name>
</gene>
<name>A0A0D0CXP1_9AGAM</name>
<dbReference type="STRING" id="930991.A0A0D0CXP1"/>
<dbReference type="Proteomes" id="UP000054538">
    <property type="component" value="Unassembled WGS sequence"/>
</dbReference>
<dbReference type="AlphaFoldDB" id="A0A0D0CXP1"/>
<reference evidence="2 3" key="1">
    <citation type="submission" date="2014-04" db="EMBL/GenBank/DDBJ databases">
        <authorList>
            <consortium name="DOE Joint Genome Institute"/>
            <person name="Kuo A."/>
            <person name="Kohler A."/>
            <person name="Jargeat P."/>
            <person name="Nagy L.G."/>
            <person name="Floudas D."/>
            <person name="Copeland A."/>
            <person name="Barry K.W."/>
            <person name="Cichocki N."/>
            <person name="Veneault-Fourrey C."/>
            <person name="LaButti K."/>
            <person name="Lindquist E.A."/>
            <person name="Lipzen A."/>
            <person name="Lundell T."/>
            <person name="Morin E."/>
            <person name="Murat C."/>
            <person name="Sun H."/>
            <person name="Tunlid A."/>
            <person name="Henrissat B."/>
            <person name="Grigoriev I.V."/>
            <person name="Hibbett D.S."/>
            <person name="Martin F."/>
            <person name="Nordberg H.P."/>
            <person name="Cantor M.N."/>
            <person name="Hua S.X."/>
        </authorList>
    </citation>
    <scope>NUCLEOTIDE SEQUENCE [LARGE SCALE GENOMIC DNA]</scope>
    <source>
        <strain evidence="2 3">Ve08.2h10</strain>
    </source>
</reference>